<dbReference type="InterPro" id="IPR021428">
    <property type="entry name" value="DUF3078"/>
</dbReference>
<name>A0A3E1NKL0_9BACT</name>
<comment type="caution">
    <text evidence="2">The sequence shown here is derived from an EMBL/GenBank/DDBJ whole genome shotgun (WGS) entry which is preliminary data.</text>
</comment>
<sequence length="327" mass="36980">MLFRLRTVLLLGATLLFGATVFAQDDIPVRTLPNEIFRDVKKDPKDTIKWSWKRGGLFNLNLAQGSLSNWAAGGDNFSLALTTYVNYFMLYQRGRHTWDNNLDFNFGFVKTSSLGSRKNDDRLDFLSKYGYSIDTSRKLFISGLFNFRTQFFDGYNYDGGTGVRTSSLLSPAYVLLSLGLDYKPVKEFSIFVSPITSRFVIVTSSSIAGKGLYGVDTGKHIATEFGAFASLNYGKEIMKNVVYKGRMDLFSNYVHKPLNIDLYMTNMLTFKINKFLSATYELDAIYDDDVRLFGPGKQSAALQLKSMIGIGLSRPLTTIKRLPDQWY</sequence>
<dbReference type="EMBL" id="QTJU01000003">
    <property type="protein sequence ID" value="RFM28328.1"/>
    <property type="molecule type" value="Genomic_DNA"/>
</dbReference>
<organism evidence="2 3">
    <name type="scientific">Deminuibacter soli</name>
    <dbReference type="NCBI Taxonomy" id="2291815"/>
    <lineage>
        <taxon>Bacteria</taxon>
        <taxon>Pseudomonadati</taxon>
        <taxon>Bacteroidota</taxon>
        <taxon>Chitinophagia</taxon>
        <taxon>Chitinophagales</taxon>
        <taxon>Chitinophagaceae</taxon>
        <taxon>Deminuibacter</taxon>
    </lineage>
</organism>
<dbReference type="OrthoDB" id="1495718at2"/>
<feature type="signal peptide" evidence="1">
    <location>
        <begin position="1"/>
        <end position="23"/>
    </location>
</feature>
<dbReference type="AlphaFoldDB" id="A0A3E1NKL0"/>
<reference evidence="2 3" key="1">
    <citation type="submission" date="2018-08" db="EMBL/GenBank/DDBJ databases">
        <title>Chitinophagaceae sp. K23C18032701, a novel bacterium isolated from forest soil.</title>
        <authorList>
            <person name="Wang C."/>
        </authorList>
    </citation>
    <scope>NUCLEOTIDE SEQUENCE [LARGE SCALE GENOMIC DNA]</scope>
    <source>
        <strain evidence="2 3">K23C18032701</strain>
    </source>
</reference>
<dbReference type="Proteomes" id="UP000261284">
    <property type="component" value="Unassembled WGS sequence"/>
</dbReference>
<gene>
    <name evidence="2" type="ORF">DXN05_11055</name>
</gene>
<proteinExistence type="predicted"/>
<evidence type="ECO:0000313" key="2">
    <source>
        <dbReference type="EMBL" id="RFM28328.1"/>
    </source>
</evidence>
<keyword evidence="3" id="KW-1185">Reference proteome</keyword>
<accession>A0A3E1NKL0</accession>
<keyword evidence="1" id="KW-0732">Signal</keyword>
<evidence type="ECO:0000313" key="3">
    <source>
        <dbReference type="Proteomes" id="UP000261284"/>
    </source>
</evidence>
<dbReference type="Pfam" id="PF11276">
    <property type="entry name" value="DUF3078"/>
    <property type="match status" value="1"/>
</dbReference>
<feature type="chain" id="PRO_5017632596" evidence="1">
    <location>
        <begin position="24"/>
        <end position="327"/>
    </location>
</feature>
<protein>
    <submittedName>
        <fullName evidence="2">DUF3078 domain-containing protein</fullName>
    </submittedName>
</protein>
<evidence type="ECO:0000256" key="1">
    <source>
        <dbReference type="SAM" id="SignalP"/>
    </source>
</evidence>